<keyword evidence="2" id="KW-0812">Transmembrane</keyword>
<dbReference type="AlphaFoldDB" id="A0A0L0SE88"/>
<organism evidence="3 4">
    <name type="scientific">Allomyces macrogynus (strain ATCC 38327)</name>
    <name type="common">Allomyces javanicus var. macrogynus</name>
    <dbReference type="NCBI Taxonomy" id="578462"/>
    <lineage>
        <taxon>Eukaryota</taxon>
        <taxon>Fungi</taxon>
        <taxon>Fungi incertae sedis</taxon>
        <taxon>Blastocladiomycota</taxon>
        <taxon>Blastocladiomycetes</taxon>
        <taxon>Blastocladiales</taxon>
        <taxon>Blastocladiaceae</taxon>
        <taxon>Allomyces</taxon>
    </lineage>
</organism>
<evidence type="ECO:0000256" key="1">
    <source>
        <dbReference type="SAM" id="MobiDB-lite"/>
    </source>
</evidence>
<dbReference type="VEuPathDB" id="FungiDB:AMAG_18699"/>
<evidence type="ECO:0000256" key="2">
    <source>
        <dbReference type="SAM" id="Phobius"/>
    </source>
</evidence>
<feature type="compositionally biased region" description="Low complexity" evidence="1">
    <location>
        <begin position="153"/>
        <end position="167"/>
    </location>
</feature>
<reference evidence="4" key="2">
    <citation type="submission" date="2009-11" db="EMBL/GenBank/DDBJ databases">
        <title>The Genome Sequence of Allomyces macrogynus strain ATCC 38327.</title>
        <authorList>
            <consortium name="The Broad Institute Genome Sequencing Platform"/>
            <person name="Russ C."/>
            <person name="Cuomo C."/>
            <person name="Shea T."/>
            <person name="Young S.K."/>
            <person name="Zeng Q."/>
            <person name="Koehrsen M."/>
            <person name="Haas B."/>
            <person name="Borodovsky M."/>
            <person name="Guigo R."/>
            <person name="Alvarado L."/>
            <person name="Berlin A."/>
            <person name="Borenstein D."/>
            <person name="Chen Z."/>
            <person name="Engels R."/>
            <person name="Freedman E."/>
            <person name="Gellesch M."/>
            <person name="Goldberg J."/>
            <person name="Griggs A."/>
            <person name="Gujja S."/>
            <person name="Heiman D."/>
            <person name="Hepburn T."/>
            <person name="Howarth C."/>
            <person name="Jen D."/>
            <person name="Larson L."/>
            <person name="Lewis B."/>
            <person name="Mehta T."/>
            <person name="Park D."/>
            <person name="Pearson M."/>
            <person name="Roberts A."/>
            <person name="Saif S."/>
            <person name="Shenoy N."/>
            <person name="Sisk P."/>
            <person name="Stolte C."/>
            <person name="Sykes S."/>
            <person name="Walk T."/>
            <person name="White J."/>
            <person name="Yandava C."/>
            <person name="Burger G."/>
            <person name="Gray M.W."/>
            <person name="Holland P.W.H."/>
            <person name="King N."/>
            <person name="Lang F.B.F."/>
            <person name="Roger A.J."/>
            <person name="Ruiz-Trillo I."/>
            <person name="Lander E."/>
            <person name="Nusbaum C."/>
        </authorList>
    </citation>
    <scope>NUCLEOTIDE SEQUENCE [LARGE SCALE GENOMIC DNA]</scope>
    <source>
        <strain evidence="4">ATCC 38327</strain>
    </source>
</reference>
<sequence length="248" mass="25356">MTRRSASLDALRAGSVVGTGDKYDPVTSSHDHAGLPHKLPARSSTRIAAAVRGISESLEQITGSPHSASPPSPLRIDTARAVHVLPSVPATTPMSPHTLASPNTLAPAPSSVRLAPSMSTMARSTTALKRVSISTAVPDAATISQALSEQSSVLSSGASSPGPAPLLDAQPPPSRFSTASRARRASISPSVARATAVLGRNEPGRLSWACRITLWCAVVAVVIAVSAAVSWRAISIGTASGKGTRALW</sequence>
<feature type="region of interest" description="Disordered" evidence="1">
    <location>
        <begin position="17"/>
        <end position="38"/>
    </location>
</feature>
<dbReference type="OrthoDB" id="10447610at2759"/>
<keyword evidence="2" id="KW-0472">Membrane</keyword>
<gene>
    <name evidence="3" type="ORF">AMAG_18699</name>
</gene>
<accession>A0A0L0SE88</accession>
<feature type="compositionally biased region" description="Basic and acidic residues" evidence="1">
    <location>
        <begin position="21"/>
        <end position="34"/>
    </location>
</feature>
<name>A0A0L0SE88_ALLM3</name>
<feature type="transmembrane region" description="Helical" evidence="2">
    <location>
        <begin position="212"/>
        <end position="234"/>
    </location>
</feature>
<dbReference type="Proteomes" id="UP000054350">
    <property type="component" value="Unassembled WGS sequence"/>
</dbReference>
<proteinExistence type="predicted"/>
<reference evidence="3 4" key="1">
    <citation type="submission" date="2009-11" db="EMBL/GenBank/DDBJ databases">
        <title>Annotation of Allomyces macrogynus ATCC 38327.</title>
        <authorList>
            <consortium name="The Broad Institute Genome Sequencing Platform"/>
            <person name="Russ C."/>
            <person name="Cuomo C."/>
            <person name="Burger G."/>
            <person name="Gray M.W."/>
            <person name="Holland P.W.H."/>
            <person name="King N."/>
            <person name="Lang F.B.F."/>
            <person name="Roger A.J."/>
            <person name="Ruiz-Trillo I."/>
            <person name="Young S.K."/>
            <person name="Zeng Q."/>
            <person name="Gargeya S."/>
            <person name="Fitzgerald M."/>
            <person name="Haas B."/>
            <person name="Abouelleil A."/>
            <person name="Alvarado L."/>
            <person name="Arachchi H.M."/>
            <person name="Berlin A."/>
            <person name="Chapman S.B."/>
            <person name="Gearin G."/>
            <person name="Goldberg J."/>
            <person name="Griggs A."/>
            <person name="Gujja S."/>
            <person name="Hansen M."/>
            <person name="Heiman D."/>
            <person name="Howarth C."/>
            <person name="Larimer J."/>
            <person name="Lui A."/>
            <person name="MacDonald P.J.P."/>
            <person name="McCowen C."/>
            <person name="Montmayeur A."/>
            <person name="Murphy C."/>
            <person name="Neiman D."/>
            <person name="Pearson M."/>
            <person name="Priest M."/>
            <person name="Roberts A."/>
            <person name="Saif S."/>
            <person name="Shea T."/>
            <person name="Sisk P."/>
            <person name="Stolte C."/>
            <person name="Sykes S."/>
            <person name="Wortman J."/>
            <person name="Nusbaum C."/>
            <person name="Birren B."/>
        </authorList>
    </citation>
    <scope>NUCLEOTIDE SEQUENCE [LARGE SCALE GENOMIC DNA]</scope>
    <source>
        <strain evidence="3 4">ATCC 38327</strain>
    </source>
</reference>
<evidence type="ECO:0000313" key="3">
    <source>
        <dbReference type="EMBL" id="KNE60853.1"/>
    </source>
</evidence>
<keyword evidence="4" id="KW-1185">Reference proteome</keyword>
<keyword evidence="2" id="KW-1133">Transmembrane helix</keyword>
<evidence type="ECO:0000313" key="4">
    <source>
        <dbReference type="Proteomes" id="UP000054350"/>
    </source>
</evidence>
<dbReference type="EMBL" id="GG745337">
    <property type="protein sequence ID" value="KNE60853.1"/>
    <property type="molecule type" value="Genomic_DNA"/>
</dbReference>
<feature type="region of interest" description="Disordered" evidence="1">
    <location>
        <begin position="153"/>
        <end position="183"/>
    </location>
</feature>
<protein>
    <submittedName>
        <fullName evidence="3">Uncharacterized protein</fullName>
    </submittedName>
</protein>